<dbReference type="RefSeq" id="WP_013313185.1">
    <property type="nucleotide sequence ID" value="NC_014484.1"/>
</dbReference>
<dbReference type="KEGG" id="sta:STHERM_c03720"/>
<accession>E0RPN0</accession>
<organism evidence="2 3">
    <name type="scientific">Winmispira thermophila (strain ATCC 49972 / DSM 6192 / RI 19.B1)</name>
    <name type="common">Spirochaeta thermophila</name>
    <dbReference type="NCBI Taxonomy" id="665571"/>
    <lineage>
        <taxon>Bacteria</taxon>
        <taxon>Pseudomonadati</taxon>
        <taxon>Spirochaetota</taxon>
        <taxon>Spirochaetia</taxon>
        <taxon>Winmispirales</taxon>
        <taxon>Winmispiraceae</taxon>
        <taxon>Winmispira</taxon>
    </lineage>
</organism>
<reference evidence="2 3" key="2">
    <citation type="journal article" date="2010" name="J. Bacteriol.">
        <title>Genome sequence of the polysaccharide-degrading, thermophilic anaerobe Spirochaeta thermophila DSM 6192.</title>
        <authorList>
            <person name="Angelov A."/>
            <person name="Liebl S."/>
            <person name="Ballschmiter M."/>
            <person name="Bomeke M."/>
            <person name="Lehmann R."/>
            <person name="Liesegang H."/>
            <person name="Daniel R."/>
            <person name="Liebl W."/>
        </authorList>
    </citation>
    <scope>NUCLEOTIDE SEQUENCE [LARGE SCALE GENOMIC DNA]</scope>
    <source>
        <strain evidence="3">ATCC 49972 / DSM 6192 / RI 19.B1</strain>
    </source>
</reference>
<dbReference type="eggNOG" id="ENOG5031DN4">
    <property type="taxonomic scope" value="Bacteria"/>
</dbReference>
<proteinExistence type="predicted"/>
<dbReference type="AlphaFoldDB" id="E0RPN0"/>
<dbReference type="HOGENOM" id="CLU_653650_0_0_12"/>
<evidence type="ECO:0000313" key="2">
    <source>
        <dbReference type="EMBL" id="ADN01344.1"/>
    </source>
</evidence>
<feature type="chain" id="PRO_5003139668" description="Transglutaminase domain-containing protein" evidence="1">
    <location>
        <begin position="27"/>
        <end position="375"/>
    </location>
</feature>
<dbReference type="PaxDb" id="665571-STHERM_c03720"/>
<sequence>MKLSKGMRVGVSILAAAMVLSGAPHVDDRWGFIVDPPEGWQLSPSEKGVSVTDPYRVASFQVAAFPGRRFSSAVDMGEAFFSSLEAEGDVSAFAPYGGMQAILADAAFPVESGTVRGYFVFINGEEADYILMAYAPEDVYETYHDFLLSAIDSFAPSGDWYLYPGPIGQFYYPVEGPSRTRVDVPFEGGTLAFLLDPGEEDAAQVLIEREARVLLAYGDPPSVEAWRRYYRMVVRDEYPRFREVSAKLSERMGGGAGDVPSRLLSWFQGFAFERTGTLSDLRAPISAVRRHAGDCDALALAYLIILHHLGYDGILMVSSVYRHAMAAVDVPGDGARFPFNDHTYLVAELTDDVPMGMIAQDMSTVEHWIGVDLFP</sequence>
<evidence type="ECO:0008006" key="4">
    <source>
        <dbReference type="Google" id="ProtNLM"/>
    </source>
</evidence>
<reference key="1">
    <citation type="submission" date="2009-08" db="EMBL/GenBank/DDBJ databases">
        <title>The genome sequence of Spirochaeta thermophila DSM6192.</title>
        <authorList>
            <person name="Angelov A."/>
            <person name="Mientus M."/>
            <person name="Wittenberg S."/>
            <person name="Lehmann R."/>
            <person name="Liesegang H."/>
            <person name="Daniel R."/>
            <person name="Liebl W."/>
        </authorList>
    </citation>
    <scope>NUCLEOTIDE SEQUENCE</scope>
    <source>
        <strain>DSM 6192</strain>
    </source>
</reference>
<dbReference type="Proteomes" id="UP000001296">
    <property type="component" value="Chromosome"/>
</dbReference>
<feature type="signal peptide" evidence="1">
    <location>
        <begin position="1"/>
        <end position="26"/>
    </location>
</feature>
<gene>
    <name evidence="2" type="ordered locus">STHERM_c03720</name>
</gene>
<protein>
    <recommendedName>
        <fullName evidence="4">Transglutaminase domain-containing protein</fullName>
    </recommendedName>
</protein>
<evidence type="ECO:0000256" key="1">
    <source>
        <dbReference type="SAM" id="SignalP"/>
    </source>
</evidence>
<name>E0RPN0_WINT6</name>
<keyword evidence="1" id="KW-0732">Signal</keyword>
<dbReference type="EMBL" id="CP001698">
    <property type="protein sequence ID" value="ADN01344.1"/>
    <property type="molecule type" value="Genomic_DNA"/>
</dbReference>
<evidence type="ECO:0000313" key="3">
    <source>
        <dbReference type="Proteomes" id="UP000001296"/>
    </source>
</evidence>